<protein>
    <submittedName>
        <fullName evidence="2">Uncharacterized protein</fullName>
    </submittedName>
</protein>
<reference evidence="2" key="1">
    <citation type="submission" date="2019-08" db="EMBL/GenBank/DDBJ databases">
        <authorList>
            <person name="Kucharzyk K."/>
            <person name="Murdoch R.W."/>
            <person name="Higgins S."/>
            <person name="Loffler F."/>
        </authorList>
    </citation>
    <scope>NUCLEOTIDE SEQUENCE</scope>
</reference>
<keyword evidence="1" id="KW-0472">Membrane</keyword>
<organism evidence="2">
    <name type="scientific">bioreactor metagenome</name>
    <dbReference type="NCBI Taxonomy" id="1076179"/>
    <lineage>
        <taxon>unclassified sequences</taxon>
        <taxon>metagenomes</taxon>
        <taxon>ecological metagenomes</taxon>
    </lineage>
</organism>
<accession>A0A645JEP6</accession>
<sequence length="71" mass="8202">MIMRIDDARNDGFSLHIDFFGIFSGIAQYLFVAPYLEYAIFMNDHRFGHLALVIESNHLGIVENFHSIFPP</sequence>
<dbReference type="AlphaFoldDB" id="A0A645JEP6"/>
<evidence type="ECO:0000313" key="2">
    <source>
        <dbReference type="EMBL" id="MPN61652.1"/>
    </source>
</evidence>
<proteinExistence type="predicted"/>
<keyword evidence="1" id="KW-0812">Transmembrane</keyword>
<gene>
    <name evidence="2" type="ORF">SDC9_209390</name>
</gene>
<keyword evidence="1" id="KW-1133">Transmembrane helix</keyword>
<dbReference type="EMBL" id="VSSQ01138543">
    <property type="protein sequence ID" value="MPN61652.1"/>
    <property type="molecule type" value="Genomic_DNA"/>
</dbReference>
<comment type="caution">
    <text evidence="2">The sequence shown here is derived from an EMBL/GenBank/DDBJ whole genome shotgun (WGS) entry which is preliminary data.</text>
</comment>
<evidence type="ECO:0000256" key="1">
    <source>
        <dbReference type="SAM" id="Phobius"/>
    </source>
</evidence>
<feature type="transmembrane region" description="Helical" evidence="1">
    <location>
        <begin position="12"/>
        <end position="32"/>
    </location>
</feature>
<name>A0A645JEP6_9ZZZZ</name>